<evidence type="ECO:0000313" key="2">
    <source>
        <dbReference type="EMBL" id="KAF2530934.1"/>
    </source>
</evidence>
<reference evidence="3" key="2">
    <citation type="submission" date="2019-12" db="EMBL/GenBank/DDBJ databases">
        <title>Genome sequencing and annotation of Brassica cretica.</title>
        <authorList>
            <person name="Studholme D.J."/>
            <person name="Sarris P."/>
        </authorList>
    </citation>
    <scope>NUCLEOTIDE SEQUENCE</scope>
    <source>
        <strain evidence="3">PFS-109/04</strain>
        <tissue evidence="3">Leaf</tissue>
    </source>
</reference>
<name>A0A8S9FD74_BRACR</name>
<gene>
    <name evidence="3" type="ORF">F2Q69_00053407</name>
    <name evidence="2" type="ORF">F2Q70_00030136</name>
</gene>
<dbReference type="Proteomes" id="UP000712600">
    <property type="component" value="Unassembled WGS sequence"/>
</dbReference>
<sequence length="61" mass="6583">MNLTNPDTPIIASDSSSSDDRSPRSTCIMPLIRQVPCSVNHIGAENQDAGEASSNVQRERL</sequence>
<dbReference type="AlphaFoldDB" id="A0A8S9FD74"/>
<proteinExistence type="predicted"/>
<dbReference type="EMBL" id="QGKY02002305">
    <property type="protein sequence ID" value="KAF2530934.1"/>
    <property type="molecule type" value="Genomic_DNA"/>
</dbReference>
<organism evidence="2">
    <name type="scientific">Brassica cretica</name>
    <name type="common">Mustard</name>
    <dbReference type="NCBI Taxonomy" id="69181"/>
    <lineage>
        <taxon>Eukaryota</taxon>
        <taxon>Viridiplantae</taxon>
        <taxon>Streptophyta</taxon>
        <taxon>Embryophyta</taxon>
        <taxon>Tracheophyta</taxon>
        <taxon>Spermatophyta</taxon>
        <taxon>Magnoliopsida</taxon>
        <taxon>eudicotyledons</taxon>
        <taxon>Gunneridae</taxon>
        <taxon>Pentapetalae</taxon>
        <taxon>rosids</taxon>
        <taxon>malvids</taxon>
        <taxon>Brassicales</taxon>
        <taxon>Brassicaceae</taxon>
        <taxon>Brassiceae</taxon>
        <taxon>Brassica</taxon>
    </lineage>
</organism>
<protein>
    <submittedName>
        <fullName evidence="2">Uncharacterized protein</fullName>
    </submittedName>
</protein>
<evidence type="ECO:0000256" key="1">
    <source>
        <dbReference type="SAM" id="MobiDB-lite"/>
    </source>
</evidence>
<feature type="region of interest" description="Disordered" evidence="1">
    <location>
        <begin position="1"/>
        <end position="26"/>
    </location>
</feature>
<accession>A0A8S9FD74</accession>
<dbReference type="EMBL" id="QGKX02002183">
    <property type="protein sequence ID" value="KAF3486214.1"/>
    <property type="molecule type" value="Genomic_DNA"/>
</dbReference>
<reference evidence="2" key="1">
    <citation type="submission" date="2019-12" db="EMBL/GenBank/DDBJ databases">
        <title>Genome sequencing and annotation of Brassica cretica.</title>
        <authorList>
            <person name="Studholme D.J."/>
            <person name="Sarris P.F."/>
        </authorList>
    </citation>
    <scope>NUCLEOTIDE SEQUENCE</scope>
    <source>
        <strain evidence="2">PFS-102/07</strain>
        <tissue evidence="2">Leaf</tissue>
    </source>
</reference>
<evidence type="ECO:0000313" key="3">
    <source>
        <dbReference type="EMBL" id="KAF3486214.1"/>
    </source>
</evidence>
<comment type="caution">
    <text evidence="2">The sequence shown here is derived from an EMBL/GenBank/DDBJ whole genome shotgun (WGS) entry which is preliminary data.</text>
</comment>